<dbReference type="Pfam" id="PF17957">
    <property type="entry name" value="Big_7"/>
    <property type="match status" value="1"/>
</dbReference>
<dbReference type="InterPro" id="IPR013783">
    <property type="entry name" value="Ig-like_fold"/>
</dbReference>
<accession>A0AAU7D4B8</accession>
<accession>A0AAU7CUI4</accession>
<dbReference type="Gene3D" id="2.60.40.10">
    <property type="entry name" value="Immunoglobulins"/>
    <property type="match status" value="1"/>
</dbReference>
<keyword evidence="1" id="KW-0732">Signal</keyword>
<dbReference type="Pfam" id="PF05345">
    <property type="entry name" value="He_PIG"/>
    <property type="match status" value="1"/>
</dbReference>
<dbReference type="Gene3D" id="2.60.40.650">
    <property type="match status" value="1"/>
</dbReference>
<evidence type="ECO:0000313" key="5">
    <source>
        <dbReference type="EMBL" id="XBH11945.1"/>
    </source>
</evidence>
<dbReference type="RefSeq" id="WP_348266147.1">
    <property type="nucleotide sequence ID" value="NZ_CP121194.1"/>
</dbReference>
<dbReference type="GO" id="GO:0016020">
    <property type="term" value="C:membrane"/>
    <property type="evidence" value="ECO:0007669"/>
    <property type="project" value="InterPro"/>
</dbReference>
<dbReference type="EMBL" id="CP121195">
    <property type="protein sequence ID" value="XBH11945.1"/>
    <property type="molecule type" value="Genomic_DNA"/>
</dbReference>
<reference evidence="5" key="1">
    <citation type="submission" date="2023-03" db="EMBL/GenBank/DDBJ databases">
        <title>Edaphobacter sp.</title>
        <authorList>
            <person name="Huber K.J."/>
            <person name="Papendorf J."/>
            <person name="Pilke C."/>
            <person name="Bunk B."/>
            <person name="Sproeer C."/>
            <person name="Pester M."/>
        </authorList>
    </citation>
    <scope>NUCLEOTIDE SEQUENCE</scope>
    <source>
        <strain evidence="4">DSM 109919</strain>
        <strain evidence="5">DSM 109920</strain>
    </source>
</reference>
<name>A0AAU7D4B8_9BACT</name>
<evidence type="ECO:0000259" key="2">
    <source>
        <dbReference type="Pfam" id="PF13313"/>
    </source>
</evidence>
<dbReference type="InterPro" id="IPR025141">
    <property type="entry name" value="DUF4082"/>
</dbReference>
<dbReference type="SUPFAM" id="SSF81296">
    <property type="entry name" value="E set domains"/>
    <property type="match status" value="1"/>
</dbReference>
<gene>
    <name evidence="4" type="ORF">P4G45_09015</name>
    <name evidence="5" type="ORF">P8936_09475</name>
</gene>
<dbReference type="InterPro" id="IPR015919">
    <property type="entry name" value="Cadherin-like_sf"/>
</dbReference>
<dbReference type="Pfam" id="PF20254">
    <property type="entry name" value="DMFA2_C"/>
    <property type="match status" value="1"/>
</dbReference>
<dbReference type="Pfam" id="PF13313">
    <property type="entry name" value="DUF4082"/>
    <property type="match status" value="2"/>
</dbReference>
<dbReference type="InterPro" id="IPR014756">
    <property type="entry name" value="Ig_E-set"/>
</dbReference>
<evidence type="ECO:0000313" key="4">
    <source>
        <dbReference type="EMBL" id="XBH08638.1"/>
    </source>
</evidence>
<sequence length="1036" mass="109020">MRIVHALIFCVISCLASTVNGAFAQNAIVTENQLPGTPESQWDLVGPGSTTLQGFATDISVNHGSTINFKIESGTANWRIDIYRLGYYQGNGARLITTINKTSKQTQPNPVTNATTGEVDAGNWAVTASWAVPATAVSGVYIAHLVDQTNTNNENHIPFIVRADESTSDIVFQTSDTTWHAYNGWGGANLYGGNGPGGDSSPGRAYKVSYNRPIATRDSVGTYAGPQDFLFGAEFAAIFWLEQNGYNVSYIAEVDTARAPSVLGQHKIFMSTGHDEYWDTTARANIQTARSTKGLNLIFMSGNEVYWKTRWEPSIDGSNTPFRTLVCYKETRFNAPLDPLDASPTFEWTGTWRDPRFSPPADGGKPENNLTGTIFQVDSFRADSIQIPSSMSGLGFWRNTPNVSKLANGATWSLTQNLLGYEWDGSPDNGFAPAGMIDLSSTTLAVNTYLLDYGTTTGNGTATHNLTLYRDPSSHALVFGAGTVFWSWGLSDEHDLSPTPSDPDVQQAMVNLLADMGVQPGSLQSGLISALQSTDTTPPISSISTPVNNASFVEGQPVTISGVANDTGGGRVAGVEVSLDGGATWLRASGTTNWTRTWNAAAGSDTIMSRATDDSLNTETPSGGITVSVAARSNLFGSTAVPDSQTAVDMNSVELGVKFSSSTSGTITGMRFWENSINGGPHSASLWSSTGTLLASATFANETASGWQEIQFPQPVQVTVGTTYVASYHTAQDYSVASGYFVNPTTVGPLTAPSNAGVYAYSSSPVFPTNTFMSDNYWVDVLFTATQTGTPPTITSPLTASGTVGTAFSYQITASNTPTSFNATGLPSGLSVNTGTGLISGTPTVAGSFNVTLGATNSTGTGTAALALTLAASGTTATLFNSTDTPSIVTVSDPQAVNLGVKFQASTNGTITGIRFYKGPKNTGTHIGALWTASGTLLASATFTNETASGWQQVNFSKPVGITGNTTYVASYHTKTGEYSANGNYLANAHTNGLLTAPSSASIGGNGVYAYSGSNVFPNKTYNASNYWVDVVFVSQ</sequence>
<dbReference type="InterPro" id="IPR046540">
    <property type="entry name" value="DMFA2_C"/>
</dbReference>
<feature type="domain" description="DUF4082" evidence="2">
    <location>
        <begin position="640"/>
        <end position="779"/>
    </location>
</feature>
<dbReference type="EMBL" id="CP121194">
    <property type="protein sequence ID" value="XBH08638.1"/>
    <property type="molecule type" value="Genomic_DNA"/>
</dbReference>
<dbReference type="GO" id="GO:0005509">
    <property type="term" value="F:calcium ion binding"/>
    <property type="evidence" value="ECO:0007669"/>
    <property type="project" value="InterPro"/>
</dbReference>
<dbReference type="KEGG" id="epl:P4G45_09015"/>
<feature type="chain" id="PRO_5043288636" evidence="1">
    <location>
        <begin position="25"/>
        <end position="1036"/>
    </location>
</feature>
<feature type="domain" description="N,N-dimethylformamidase beta subunit-like C-terminal" evidence="3">
    <location>
        <begin position="79"/>
        <end position="492"/>
    </location>
</feature>
<dbReference type="AlphaFoldDB" id="A0AAU7D4B8"/>
<protein>
    <submittedName>
        <fullName evidence="5">DUF4082 domain-containing protein</fullName>
    </submittedName>
</protein>
<feature type="domain" description="DUF4082" evidence="2">
    <location>
        <begin position="884"/>
        <end position="1029"/>
    </location>
</feature>
<evidence type="ECO:0000259" key="3">
    <source>
        <dbReference type="Pfam" id="PF20254"/>
    </source>
</evidence>
<feature type="signal peptide" evidence="1">
    <location>
        <begin position="1"/>
        <end position="24"/>
    </location>
</feature>
<organism evidence="5">
    <name type="scientific">Edaphobacter paludis</name>
    <dbReference type="NCBI Taxonomy" id="3035702"/>
    <lineage>
        <taxon>Bacteria</taxon>
        <taxon>Pseudomonadati</taxon>
        <taxon>Acidobacteriota</taxon>
        <taxon>Terriglobia</taxon>
        <taxon>Terriglobales</taxon>
        <taxon>Acidobacteriaceae</taxon>
        <taxon>Edaphobacter</taxon>
    </lineage>
</organism>
<dbReference type="SUPFAM" id="SSF49313">
    <property type="entry name" value="Cadherin-like"/>
    <property type="match status" value="1"/>
</dbReference>
<proteinExistence type="predicted"/>
<evidence type="ECO:0000256" key="1">
    <source>
        <dbReference type="SAM" id="SignalP"/>
    </source>
</evidence>